<evidence type="ECO:0000313" key="1">
    <source>
        <dbReference type="EMBL" id="KAF9464249.1"/>
    </source>
</evidence>
<dbReference type="AlphaFoldDB" id="A0A9P5Y8Q8"/>
<reference evidence="1" key="1">
    <citation type="submission" date="2020-11" db="EMBL/GenBank/DDBJ databases">
        <authorList>
            <consortium name="DOE Joint Genome Institute"/>
            <person name="Ahrendt S."/>
            <person name="Riley R."/>
            <person name="Andreopoulos W."/>
            <person name="Labutti K."/>
            <person name="Pangilinan J."/>
            <person name="Ruiz-Duenas F.J."/>
            <person name="Barrasa J.M."/>
            <person name="Sanchez-Garcia M."/>
            <person name="Camarero S."/>
            <person name="Miyauchi S."/>
            <person name="Serrano A."/>
            <person name="Linde D."/>
            <person name="Babiker R."/>
            <person name="Drula E."/>
            <person name="Ayuso-Fernandez I."/>
            <person name="Pacheco R."/>
            <person name="Padilla G."/>
            <person name="Ferreira P."/>
            <person name="Barriuso J."/>
            <person name="Kellner H."/>
            <person name="Castanera R."/>
            <person name="Alfaro M."/>
            <person name="Ramirez L."/>
            <person name="Pisabarro A.G."/>
            <person name="Kuo A."/>
            <person name="Tritt A."/>
            <person name="Lipzen A."/>
            <person name="He G."/>
            <person name="Yan M."/>
            <person name="Ng V."/>
            <person name="Cullen D."/>
            <person name="Martin F."/>
            <person name="Rosso M.-N."/>
            <person name="Henrissat B."/>
            <person name="Hibbett D."/>
            <person name="Martinez A.T."/>
            <person name="Grigoriev I.V."/>
        </authorList>
    </citation>
    <scope>NUCLEOTIDE SEQUENCE</scope>
    <source>
        <strain evidence="1">CBS 247.69</strain>
    </source>
</reference>
<evidence type="ECO:0000313" key="2">
    <source>
        <dbReference type="Proteomes" id="UP000807353"/>
    </source>
</evidence>
<comment type="caution">
    <text evidence="1">The sequence shown here is derived from an EMBL/GenBank/DDBJ whole genome shotgun (WGS) entry which is preliminary data.</text>
</comment>
<dbReference type="EMBL" id="MU150255">
    <property type="protein sequence ID" value="KAF9464249.1"/>
    <property type="molecule type" value="Genomic_DNA"/>
</dbReference>
<dbReference type="Proteomes" id="UP000807353">
    <property type="component" value="Unassembled WGS sequence"/>
</dbReference>
<sequence length="119" mass="12903">MKLYDEHVTCWPRPSPAKLFLLCWRGATPPGTVLGVIKATGSRPSTHRTFSTPSMLIPSDRGPAAPTPYMIHIKVRTKNIAALTFSYHIICSPGTGGFSCASMVFLISALVLRGHFEGC</sequence>
<accession>A0A9P5Y8Q8</accession>
<keyword evidence="2" id="KW-1185">Reference proteome</keyword>
<proteinExistence type="predicted"/>
<protein>
    <submittedName>
        <fullName evidence="1">Uncharacterized protein</fullName>
    </submittedName>
</protein>
<name>A0A9P5Y8Q8_9AGAR</name>
<gene>
    <name evidence="1" type="ORF">BDZ94DRAFT_503442</name>
</gene>
<organism evidence="1 2">
    <name type="scientific">Collybia nuda</name>
    <dbReference type="NCBI Taxonomy" id="64659"/>
    <lineage>
        <taxon>Eukaryota</taxon>
        <taxon>Fungi</taxon>
        <taxon>Dikarya</taxon>
        <taxon>Basidiomycota</taxon>
        <taxon>Agaricomycotina</taxon>
        <taxon>Agaricomycetes</taxon>
        <taxon>Agaricomycetidae</taxon>
        <taxon>Agaricales</taxon>
        <taxon>Tricholomatineae</taxon>
        <taxon>Clitocybaceae</taxon>
        <taxon>Collybia</taxon>
    </lineage>
</organism>